<accession>A0A7J6L6I8</accession>
<organism evidence="2 3">
    <name type="scientific">Perkinsus chesapeaki</name>
    <name type="common">Clam parasite</name>
    <name type="synonym">Perkinsus andrewsi</name>
    <dbReference type="NCBI Taxonomy" id="330153"/>
    <lineage>
        <taxon>Eukaryota</taxon>
        <taxon>Sar</taxon>
        <taxon>Alveolata</taxon>
        <taxon>Perkinsozoa</taxon>
        <taxon>Perkinsea</taxon>
        <taxon>Perkinsida</taxon>
        <taxon>Perkinsidae</taxon>
        <taxon>Perkinsus</taxon>
    </lineage>
</organism>
<dbReference type="AlphaFoldDB" id="A0A7J6L6I8"/>
<dbReference type="PANTHER" id="PTHR23011">
    <property type="entry name" value="CYCLIC NUCLEOTIDE-BINDING DOMAIN CONTAINING PROTEIN"/>
    <property type="match status" value="1"/>
</dbReference>
<name>A0A7J6L6I8_PERCH</name>
<protein>
    <recommendedName>
        <fullName evidence="1">Cyclic nucleotide-binding domain-containing protein</fullName>
    </recommendedName>
</protein>
<keyword evidence="3" id="KW-1185">Reference proteome</keyword>
<gene>
    <name evidence="2" type="ORF">FOL47_009777</name>
</gene>
<comment type="caution">
    <text evidence="2">The sequence shown here is derived from an EMBL/GenBank/DDBJ whole genome shotgun (WGS) entry which is preliminary data.</text>
</comment>
<dbReference type="OrthoDB" id="417078at2759"/>
<evidence type="ECO:0000313" key="2">
    <source>
        <dbReference type="EMBL" id="KAF4654790.1"/>
    </source>
</evidence>
<reference evidence="2 3" key="1">
    <citation type="submission" date="2020-04" db="EMBL/GenBank/DDBJ databases">
        <title>Perkinsus chesapeaki whole genome sequence.</title>
        <authorList>
            <person name="Bogema D.R."/>
        </authorList>
    </citation>
    <scope>NUCLEOTIDE SEQUENCE [LARGE SCALE GENOMIC DNA]</scope>
    <source>
        <strain evidence="2">ATCC PRA-425</strain>
    </source>
</reference>
<feature type="non-terminal residue" evidence="2">
    <location>
        <position position="522"/>
    </location>
</feature>
<dbReference type="PANTHER" id="PTHR23011:SF28">
    <property type="entry name" value="CYCLIC NUCLEOTIDE-BINDING DOMAIN CONTAINING PROTEIN"/>
    <property type="match status" value="1"/>
</dbReference>
<dbReference type="CDD" id="cd00038">
    <property type="entry name" value="CAP_ED"/>
    <property type="match status" value="2"/>
</dbReference>
<dbReference type="SMART" id="SM00100">
    <property type="entry name" value="cNMP"/>
    <property type="match status" value="2"/>
</dbReference>
<dbReference type="Pfam" id="PF00027">
    <property type="entry name" value="cNMP_binding"/>
    <property type="match status" value="1"/>
</dbReference>
<dbReference type="PROSITE" id="PS50042">
    <property type="entry name" value="CNMP_BINDING_3"/>
    <property type="match status" value="2"/>
</dbReference>
<sequence length="522" mass="57713">RIELPSEENILDDAKRLLDRDDYLTASGLLEELLAKTPGDGNVVVLLAECYCALRWARKCLDLISDDRLDDFIGNKSTNIGERLLRMKAESHLVLGELPNAIRTLDRAQRLSADEDVGSCDDAGNHVEGQHAGLSEEVDSIGGSNEVSEEKWTPLSYHSLQTVLQLFQQLKVEKAEARNTSSTASEILASVSSLPFFLRLHPRQARALIEEANLVEFKSNQDVFRQGDIGTKVYVILSGSVYILRSENPKDRSCPELLLNTLYDGQSFGEFSNAGGGAPRPRMATIRAQEDTYLLEIDSLTFCRLQDEYSSEMEEMSKGEAAGVLRVLKNLPVLGPEVVKLSYKMIPFVNSLRITSHSMGDVIVERNTSPKAFYVLVSGKCAASISYTNHSKSVPSSMILDTVFPGDWFGSDAAVTALSTEASQSGEALPRSSLDVVVASAVCELLEIDRKSLAFLPEDIQGKFAQALAPPKDTLEDLRGLMDVTRRPREEIMKIVKSRRDWERTRRKISRSVLGTKSFGMS</sequence>
<evidence type="ECO:0000313" key="3">
    <source>
        <dbReference type="Proteomes" id="UP000591131"/>
    </source>
</evidence>
<dbReference type="Proteomes" id="UP000591131">
    <property type="component" value="Unassembled WGS sequence"/>
</dbReference>
<dbReference type="InterPro" id="IPR000595">
    <property type="entry name" value="cNMP-bd_dom"/>
</dbReference>
<dbReference type="Gene3D" id="2.60.120.10">
    <property type="entry name" value="Jelly Rolls"/>
    <property type="match status" value="2"/>
</dbReference>
<feature type="domain" description="Cyclic nucleotide-binding" evidence="1">
    <location>
        <begin position="196"/>
        <end position="305"/>
    </location>
</feature>
<proteinExistence type="predicted"/>
<dbReference type="EMBL" id="JAAPAO010000704">
    <property type="protein sequence ID" value="KAF4654790.1"/>
    <property type="molecule type" value="Genomic_DNA"/>
</dbReference>
<evidence type="ECO:0000259" key="1">
    <source>
        <dbReference type="PROSITE" id="PS50042"/>
    </source>
</evidence>
<feature type="domain" description="Cyclic nucleotide-binding" evidence="1">
    <location>
        <begin position="348"/>
        <end position="453"/>
    </location>
</feature>
<dbReference type="InterPro" id="IPR014710">
    <property type="entry name" value="RmlC-like_jellyroll"/>
</dbReference>
<dbReference type="SUPFAM" id="SSF51206">
    <property type="entry name" value="cAMP-binding domain-like"/>
    <property type="match status" value="2"/>
</dbReference>
<dbReference type="InterPro" id="IPR018490">
    <property type="entry name" value="cNMP-bd_dom_sf"/>
</dbReference>